<protein>
    <submittedName>
        <fullName evidence="3">Uncharacterized protein</fullName>
    </submittedName>
</protein>
<dbReference type="PANTHER" id="PTHR22999:SF28">
    <property type="entry name" value="PHOX (PX) DOMAIN-CONTAINING PROTEIN"/>
    <property type="match status" value="1"/>
</dbReference>
<dbReference type="Gramene" id="AET1Gv21000500.18">
    <property type="protein sequence ID" value="AET1Gv21000500.18"/>
    <property type="gene ID" value="AET1Gv21000500"/>
</dbReference>
<evidence type="ECO:0000256" key="1">
    <source>
        <dbReference type="ARBA" id="ARBA00004496"/>
    </source>
</evidence>
<keyword evidence="2" id="KW-0963">Cytoplasm</keyword>
<comment type="subcellular location">
    <subcellularLocation>
        <location evidence="1">Cytoplasm</location>
    </subcellularLocation>
</comment>
<dbReference type="EnsemblPlants" id="AET1Gv21000500.18">
    <property type="protein sequence ID" value="AET1Gv21000500.18"/>
    <property type="gene ID" value="AET1Gv21000500"/>
</dbReference>
<reference evidence="3" key="3">
    <citation type="journal article" date="2017" name="Nature">
        <title>Genome sequence of the progenitor of the wheat D genome Aegilops tauschii.</title>
        <authorList>
            <person name="Luo M.C."/>
            <person name="Gu Y.Q."/>
            <person name="Puiu D."/>
            <person name="Wang H."/>
            <person name="Twardziok S.O."/>
            <person name="Deal K.R."/>
            <person name="Huo N."/>
            <person name="Zhu T."/>
            <person name="Wang L."/>
            <person name="Wang Y."/>
            <person name="McGuire P.E."/>
            <person name="Liu S."/>
            <person name="Long H."/>
            <person name="Ramasamy R.K."/>
            <person name="Rodriguez J.C."/>
            <person name="Van S.L."/>
            <person name="Yuan L."/>
            <person name="Wang Z."/>
            <person name="Xia Z."/>
            <person name="Xiao L."/>
            <person name="Anderson O.D."/>
            <person name="Ouyang S."/>
            <person name="Liang Y."/>
            <person name="Zimin A.V."/>
            <person name="Pertea G."/>
            <person name="Qi P."/>
            <person name="Bennetzen J.L."/>
            <person name="Dai X."/>
            <person name="Dawson M.W."/>
            <person name="Muller H.G."/>
            <person name="Kugler K."/>
            <person name="Rivarola-Duarte L."/>
            <person name="Spannagl M."/>
            <person name="Mayer K.F.X."/>
            <person name="Lu F.H."/>
            <person name="Bevan M.W."/>
            <person name="Leroy P."/>
            <person name="Li P."/>
            <person name="You F.M."/>
            <person name="Sun Q."/>
            <person name="Liu Z."/>
            <person name="Lyons E."/>
            <person name="Wicker T."/>
            <person name="Salzberg S.L."/>
            <person name="Devos K.M."/>
            <person name="Dvorak J."/>
        </authorList>
    </citation>
    <scope>NUCLEOTIDE SEQUENCE [LARGE SCALE GENOMIC DNA]</scope>
    <source>
        <strain evidence="3">cv. AL8/78</strain>
    </source>
</reference>
<proteinExistence type="predicted"/>
<dbReference type="GO" id="GO:0005737">
    <property type="term" value="C:cytoplasm"/>
    <property type="evidence" value="ECO:0007669"/>
    <property type="project" value="UniProtKB-SubCell"/>
</dbReference>
<name>A0A453A144_AEGTS</name>
<reference evidence="4" key="2">
    <citation type="journal article" date="2017" name="Nat. Plants">
        <title>The Aegilops tauschii genome reveals multiple impacts of transposons.</title>
        <authorList>
            <person name="Zhao G."/>
            <person name="Zou C."/>
            <person name="Li K."/>
            <person name="Wang K."/>
            <person name="Li T."/>
            <person name="Gao L."/>
            <person name="Zhang X."/>
            <person name="Wang H."/>
            <person name="Yang Z."/>
            <person name="Liu X."/>
            <person name="Jiang W."/>
            <person name="Mao L."/>
            <person name="Kong X."/>
            <person name="Jiao Y."/>
            <person name="Jia J."/>
        </authorList>
    </citation>
    <scope>NUCLEOTIDE SEQUENCE [LARGE SCALE GENOMIC DNA]</scope>
    <source>
        <strain evidence="4">cv. AL8/78</strain>
    </source>
</reference>
<reference evidence="3" key="5">
    <citation type="journal article" date="2021" name="G3 (Bethesda)">
        <title>Aegilops tauschii genome assembly Aet v5.0 features greater sequence contiguity and improved annotation.</title>
        <authorList>
            <person name="Wang L."/>
            <person name="Zhu T."/>
            <person name="Rodriguez J.C."/>
            <person name="Deal K.R."/>
            <person name="Dubcovsky J."/>
            <person name="McGuire P.E."/>
            <person name="Lux T."/>
            <person name="Spannagl M."/>
            <person name="Mayer K.F.X."/>
            <person name="Baldrich P."/>
            <person name="Meyers B.C."/>
            <person name="Huo N."/>
            <person name="Gu Y.Q."/>
            <person name="Zhou H."/>
            <person name="Devos K.M."/>
            <person name="Bennetzen J.L."/>
            <person name="Unver T."/>
            <person name="Budak H."/>
            <person name="Gulick P.J."/>
            <person name="Galiba G."/>
            <person name="Kalapos B."/>
            <person name="Nelson D.R."/>
            <person name="Li P."/>
            <person name="You F.M."/>
            <person name="Luo M.C."/>
            <person name="Dvorak J."/>
        </authorList>
    </citation>
    <scope>NUCLEOTIDE SEQUENCE [LARGE SCALE GENOMIC DNA]</scope>
    <source>
        <strain evidence="3">cv. AL8/78</strain>
    </source>
</reference>
<dbReference type="PANTHER" id="PTHR22999">
    <property type="entry name" value="PX SERINE/THREONINE KINASE PXK"/>
    <property type="match status" value="1"/>
</dbReference>
<dbReference type="Proteomes" id="UP000015105">
    <property type="component" value="Chromosome 1D"/>
</dbReference>
<evidence type="ECO:0000256" key="2">
    <source>
        <dbReference type="ARBA" id="ARBA00022490"/>
    </source>
</evidence>
<dbReference type="InterPro" id="IPR051837">
    <property type="entry name" value="SortingNexin/PXDomain-PKLike"/>
</dbReference>
<evidence type="ECO:0000313" key="3">
    <source>
        <dbReference type="EnsemblPlants" id="AET1Gv21000500.18"/>
    </source>
</evidence>
<sequence length="73" mass="8379">MCTDKAPSALVSLVGRKEYERCAQDIYFFLQSPVCLKQLAFELVELLVLAAFPELDGTVRKWHEDKHEFSAMD</sequence>
<reference evidence="3" key="4">
    <citation type="submission" date="2019-03" db="UniProtKB">
        <authorList>
            <consortium name="EnsemblPlants"/>
        </authorList>
    </citation>
    <scope>IDENTIFICATION</scope>
</reference>
<organism evidence="3 4">
    <name type="scientific">Aegilops tauschii subsp. strangulata</name>
    <name type="common">Goatgrass</name>
    <dbReference type="NCBI Taxonomy" id="200361"/>
    <lineage>
        <taxon>Eukaryota</taxon>
        <taxon>Viridiplantae</taxon>
        <taxon>Streptophyta</taxon>
        <taxon>Embryophyta</taxon>
        <taxon>Tracheophyta</taxon>
        <taxon>Spermatophyta</taxon>
        <taxon>Magnoliopsida</taxon>
        <taxon>Liliopsida</taxon>
        <taxon>Poales</taxon>
        <taxon>Poaceae</taxon>
        <taxon>BOP clade</taxon>
        <taxon>Pooideae</taxon>
        <taxon>Triticodae</taxon>
        <taxon>Triticeae</taxon>
        <taxon>Triticinae</taxon>
        <taxon>Aegilops</taxon>
    </lineage>
</organism>
<reference evidence="4" key="1">
    <citation type="journal article" date="2014" name="Science">
        <title>Ancient hybridizations among the ancestral genomes of bread wheat.</title>
        <authorList>
            <consortium name="International Wheat Genome Sequencing Consortium,"/>
            <person name="Marcussen T."/>
            <person name="Sandve S.R."/>
            <person name="Heier L."/>
            <person name="Spannagl M."/>
            <person name="Pfeifer M."/>
            <person name="Jakobsen K.S."/>
            <person name="Wulff B.B."/>
            <person name="Steuernagel B."/>
            <person name="Mayer K.F."/>
            <person name="Olsen O.A."/>
        </authorList>
    </citation>
    <scope>NUCLEOTIDE SEQUENCE [LARGE SCALE GENOMIC DNA]</scope>
    <source>
        <strain evidence="4">cv. AL8/78</strain>
    </source>
</reference>
<evidence type="ECO:0000313" key="4">
    <source>
        <dbReference type="Proteomes" id="UP000015105"/>
    </source>
</evidence>
<accession>A0A453A144</accession>
<dbReference type="AlphaFoldDB" id="A0A453A144"/>
<keyword evidence="4" id="KW-1185">Reference proteome</keyword>